<dbReference type="PANTHER" id="PTHR30509:SF9">
    <property type="entry name" value="MULTIDRUG RESISTANCE PROTEIN MDTO"/>
    <property type="match status" value="1"/>
</dbReference>
<feature type="transmembrane region" description="Helical" evidence="7">
    <location>
        <begin position="486"/>
        <end position="506"/>
    </location>
</feature>
<evidence type="ECO:0000256" key="5">
    <source>
        <dbReference type="ARBA" id="ARBA00022989"/>
    </source>
</evidence>
<proteinExistence type="predicted"/>
<evidence type="ECO:0000256" key="6">
    <source>
        <dbReference type="ARBA" id="ARBA00023136"/>
    </source>
</evidence>
<dbReference type="EMBL" id="JGVR01000010">
    <property type="protein sequence ID" value="KEZ19309.1"/>
    <property type="molecule type" value="Genomic_DNA"/>
</dbReference>
<evidence type="ECO:0000256" key="4">
    <source>
        <dbReference type="ARBA" id="ARBA00022692"/>
    </source>
</evidence>
<name>A0A084EMW7_SPHYA</name>
<gene>
    <name evidence="8" type="ORF">CP98_02222</name>
</gene>
<feature type="transmembrane region" description="Helical" evidence="7">
    <location>
        <begin position="374"/>
        <end position="397"/>
    </location>
</feature>
<keyword evidence="2" id="KW-0813">Transport</keyword>
<dbReference type="Pfam" id="PF04632">
    <property type="entry name" value="FUSC"/>
    <property type="match status" value="1"/>
</dbReference>
<evidence type="ECO:0000256" key="7">
    <source>
        <dbReference type="SAM" id="Phobius"/>
    </source>
</evidence>
<keyword evidence="3" id="KW-1003">Cell membrane</keyword>
<dbReference type="eggNOG" id="COG1289">
    <property type="taxonomic scope" value="Bacteria"/>
</dbReference>
<comment type="subcellular location">
    <subcellularLocation>
        <location evidence="1">Cell membrane</location>
        <topology evidence="1">Multi-pass membrane protein</topology>
    </subcellularLocation>
</comment>
<keyword evidence="4 7" id="KW-0812">Transmembrane</keyword>
<feature type="transmembrane region" description="Helical" evidence="7">
    <location>
        <begin position="12"/>
        <end position="38"/>
    </location>
</feature>
<dbReference type="GO" id="GO:0005886">
    <property type="term" value="C:plasma membrane"/>
    <property type="evidence" value="ECO:0007669"/>
    <property type="project" value="UniProtKB-SubCell"/>
</dbReference>
<dbReference type="InterPro" id="IPR006726">
    <property type="entry name" value="PHBA_efflux_AaeB/fusaric-R"/>
</dbReference>
<comment type="caution">
    <text evidence="8">The sequence shown here is derived from an EMBL/GenBank/DDBJ whole genome shotgun (WGS) entry which is preliminary data.</text>
</comment>
<evidence type="ECO:0000256" key="3">
    <source>
        <dbReference type="ARBA" id="ARBA00022475"/>
    </source>
</evidence>
<evidence type="ECO:0000256" key="2">
    <source>
        <dbReference type="ARBA" id="ARBA00022448"/>
    </source>
</evidence>
<feature type="transmembrane region" description="Helical" evidence="7">
    <location>
        <begin position="431"/>
        <end position="449"/>
    </location>
</feature>
<reference evidence="8 9" key="1">
    <citation type="submission" date="2014-03" db="EMBL/GenBank/DDBJ databases">
        <title>Genome sequence of Sphingobium yanoikuyae B1.</title>
        <authorList>
            <person name="Gan H.M."/>
            <person name="Gan H.Y."/>
            <person name="Savka M.A."/>
        </authorList>
    </citation>
    <scope>NUCLEOTIDE SEQUENCE [LARGE SCALE GENOMIC DNA]</scope>
    <source>
        <strain evidence="8 9">B1</strain>
    </source>
</reference>
<sequence>MKKAALSAWSERLGVPAALFSLKCFLAAMLALYVALSIGLERPYWAFLTSYIVAQPLAGAVISKAIFRAIGTIVGAAFSVAIVPPLVNSPELLTLAMAAWLALCVFVSLLDRTPRSYMFVLAGYSACLIVFPDVDSPQTIFTVATLRVQEIWIGIACGSIVHGVVLPGSITGNLFARVEAMLRDAERWSRDAIATEPVPGLDAERRRLAQDVTELHQMSIHLPFDISRLAPRVRTVRAMQDQLSLLLPLGAAVEDRLAMLKQANDGIVPAQVEQLIADARDWLDHPGTDSATRAAGAQGLIDRCAALEPTADSHMDWAGMMRLSLYSRLGTLIAVHRDCRDLFDQMLTHSRSPVTPRVAELLEGRRNRELHRDYAGAARGAFAAFMTVTIGCALWIGSGWHDGGSAVMLAGVFLALFSASDNPLAPLKGFMIGTIIATFLGALYGYAIMPRLDGFAMLALAYAPPLLILGAMMASPRWMGIALPTLLGLGSPVLLSSAYVSAFASYVNGSVAQLVGIWFAIIMAGLLQSAGVERAVRRTVRAGWADIATRANLMTQPDVRGWINRMLDRIALLAPRLAAIRTDSGKPLYDALRDLRTGVAIGELRQLRVDLPFDEGAPLGRVLGGVADHYRRLDPDAPAAADPALLDDIDSAIGDLAANPAPSVRRDAILALVSLRRNLFADSAGYRMPPMTPKIPLTGVPA</sequence>
<feature type="transmembrane region" description="Helical" evidence="7">
    <location>
        <begin position="69"/>
        <end position="87"/>
    </location>
</feature>
<feature type="transmembrane region" description="Helical" evidence="7">
    <location>
        <begin position="93"/>
        <end position="110"/>
    </location>
</feature>
<dbReference type="AlphaFoldDB" id="A0A084EMW7"/>
<evidence type="ECO:0000313" key="8">
    <source>
        <dbReference type="EMBL" id="KEZ19309.1"/>
    </source>
</evidence>
<feature type="transmembrane region" description="Helical" evidence="7">
    <location>
        <begin position="512"/>
        <end position="532"/>
    </location>
</feature>
<dbReference type="PANTHER" id="PTHR30509">
    <property type="entry name" value="P-HYDROXYBENZOIC ACID EFFLUX PUMP SUBUNIT-RELATED"/>
    <property type="match status" value="1"/>
</dbReference>
<feature type="transmembrane region" description="Helical" evidence="7">
    <location>
        <begin position="117"/>
        <end position="132"/>
    </location>
</feature>
<feature type="transmembrane region" description="Helical" evidence="7">
    <location>
        <begin position="455"/>
        <end position="474"/>
    </location>
</feature>
<dbReference type="STRING" id="13690.AX777_14245"/>
<protein>
    <submittedName>
        <fullName evidence="8">Putative membrane protein</fullName>
    </submittedName>
</protein>
<feature type="transmembrane region" description="Helical" evidence="7">
    <location>
        <begin position="152"/>
        <end position="176"/>
    </location>
</feature>
<feature type="transmembrane region" description="Helical" evidence="7">
    <location>
        <begin position="44"/>
        <end position="62"/>
    </location>
</feature>
<keyword evidence="6 7" id="KW-0472">Membrane</keyword>
<dbReference type="GO" id="GO:0022857">
    <property type="term" value="F:transmembrane transporter activity"/>
    <property type="evidence" value="ECO:0007669"/>
    <property type="project" value="InterPro"/>
</dbReference>
<feature type="transmembrane region" description="Helical" evidence="7">
    <location>
        <begin position="403"/>
        <end position="419"/>
    </location>
</feature>
<organism evidence="8 9">
    <name type="scientific">Sphingobium yanoikuyae</name>
    <name type="common">Sphingomonas yanoikuyae</name>
    <dbReference type="NCBI Taxonomy" id="13690"/>
    <lineage>
        <taxon>Bacteria</taxon>
        <taxon>Pseudomonadati</taxon>
        <taxon>Pseudomonadota</taxon>
        <taxon>Alphaproteobacteria</taxon>
        <taxon>Sphingomonadales</taxon>
        <taxon>Sphingomonadaceae</taxon>
        <taxon>Sphingobium</taxon>
    </lineage>
</organism>
<accession>A0A084EMW7</accession>
<dbReference type="RefSeq" id="WP_037519347.1">
    <property type="nucleotide sequence ID" value="NZ_JGVR01000010.1"/>
</dbReference>
<dbReference type="PATRIC" id="fig|13690.10.peg.2280"/>
<evidence type="ECO:0000313" key="9">
    <source>
        <dbReference type="Proteomes" id="UP000028534"/>
    </source>
</evidence>
<evidence type="ECO:0000256" key="1">
    <source>
        <dbReference type="ARBA" id="ARBA00004651"/>
    </source>
</evidence>
<dbReference type="Proteomes" id="UP000028534">
    <property type="component" value="Unassembled WGS sequence"/>
</dbReference>
<keyword evidence="5 7" id="KW-1133">Transmembrane helix</keyword>